<name>X1GMQ2_9ZZZZ</name>
<dbReference type="EMBL" id="BARU01018668">
    <property type="protein sequence ID" value="GAH59176.1"/>
    <property type="molecule type" value="Genomic_DNA"/>
</dbReference>
<comment type="caution">
    <text evidence="1">The sequence shown here is derived from an EMBL/GenBank/DDBJ whole genome shotgun (WGS) entry which is preliminary data.</text>
</comment>
<organism evidence="1">
    <name type="scientific">marine sediment metagenome</name>
    <dbReference type="NCBI Taxonomy" id="412755"/>
    <lineage>
        <taxon>unclassified sequences</taxon>
        <taxon>metagenomes</taxon>
        <taxon>ecological metagenomes</taxon>
    </lineage>
</organism>
<gene>
    <name evidence="1" type="ORF">S03H2_30837</name>
</gene>
<dbReference type="AlphaFoldDB" id="X1GMQ2"/>
<evidence type="ECO:0000313" key="1">
    <source>
        <dbReference type="EMBL" id="GAH59176.1"/>
    </source>
</evidence>
<accession>X1GMQ2</accession>
<reference evidence="1" key="1">
    <citation type="journal article" date="2014" name="Front. Microbiol.">
        <title>High frequency of phylogenetically diverse reductive dehalogenase-homologous genes in deep subseafloor sedimentary metagenomes.</title>
        <authorList>
            <person name="Kawai M."/>
            <person name="Futagami T."/>
            <person name="Toyoda A."/>
            <person name="Takaki Y."/>
            <person name="Nishi S."/>
            <person name="Hori S."/>
            <person name="Arai W."/>
            <person name="Tsubouchi T."/>
            <person name="Morono Y."/>
            <person name="Uchiyama I."/>
            <person name="Ito T."/>
            <person name="Fujiyama A."/>
            <person name="Inagaki F."/>
            <person name="Takami H."/>
        </authorList>
    </citation>
    <scope>NUCLEOTIDE SEQUENCE</scope>
    <source>
        <strain evidence="1">Expedition CK06-06</strain>
    </source>
</reference>
<sequence length="45" mass="4815">SEIPKGTTLENSRVSLVLFLIVKIAFHPGLKSGSTVSVPFILFGN</sequence>
<feature type="non-terminal residue" evidence="1">
    <location>
        <position position="1"/>
    </location>
</feature>
<proteinExistence type="predicted"/>
<protein>
    <submittedName>
        <fullName evidence="1">Uncharacterized protein</fullName>
    </submittedName>
</protein>